<evidence type="ECO:0000313" key="8">
    <source>
        <dbReference type="Proteomes" id="UP000632858"/>
    </source>
</evidence>
<dbReference type="GO" id="GO:0017004">
    <property type="term" value="P:cytochrome complex assembly"/>
    <property type="evidence" value="ECO:0007669"/>
    <property type="project" value="UniProtKB-KW"/>
</dbReference>
<dbReference type="CDD" id="cd02966">
    <property type="entry name" value="TlpA_like_family"/>
    <property type="match status" value="1"/>
</dbReference>
<name>A0A917CMD9_9GAMM</name>
<evidence type="ECO:0000256" key="4">
    <source>
        <dbReference type="ARBA" id="ARBA00023284"/>
    </source>
</evidence>
<comment type="caution">
    <text evidence="7">The sequence shown here is derived from an EMBL/GenBank/DDBJ whole genome shotgun (WGS) entry which is preliminary data.</text>
</comment>
<dbReference type="AlphaFoldDB" id="A0A917CMD9"/>
<feature type="domain" description="Thioredoxin" evidence="6">
    <location>
        <begin position="37"/>
        <end position="175"/>
    </location>
</feature>
<gene>
    <name evidence="7" type="ORF">GCM10010960_11120</name>
</gene>
<keyword evidence="2" id="KW-0201">Cytochrome c-type biogenesis</keyword>
<dbReference type="PROSITE" id="PS51352">
    <property type="entry name" value="THIOREDOXIN_2"/>
    <property type="match status" value="1"/>
</dbReference>
<feature type="signal peptide" evidence="5">
    <location>
        <begin position="1"/>
        <end position="26"/>
    </location>
</feature>
<proteinExistence type="predicted"/>
<dbReference type="InterPro" id="IPR000866">
    <property type="entry name" value="AhpC/TSA"/>
</dbReference>
<dbReference type="InterPro" id="IPR013766">
    <property type="entry name" value="Thioredoxin_domain"/>
</dbReference>
<dbReference type="SUPFAM" id="SSF52833">
    <property type="entry name" value="Thioredoxin-like"/>
    <property type="match status" value="1"/>
</dbReference>
<dbReference type="PROSITE" id="PS00194">
    <property type="entry name" value="THIOREDOXIN_1"/>
    <property type="match status" value="1"/>
</dbReference>
<evidence type="ECO:0000259" key="6">
    <source>
        <dbReference type="PROSITE" id="PS51352"/>
    </source>
</evidence>
<evidence type="ECO:0000256" key="5">
    <source>
        <dbReference type="SAM" id="SignalP"/>
    </source>
</evidence>
<evidence type="ECO:0000256" key="3">
    <source>
        <dbReference type="ARBA" id="ARBA00023157"/>
    </source>
</evidence>
<keyword evidence="5" id="KW-0732">Signal</keyword>
<keyword evidence="4" id="KW-0676">Redox-active center</keyword>
<sequence>MTLRPISLLLLLALAGCGAEQSSAPAAPPVERAAAKPASSKQMPALTVETFQGGTFNLADHRGKWVVVNFWATWCAPCLKEIPDFNAFAKSRPDVQFIGLAYEEIERADMEAFLKDHPIDYPFAILDVYNPPADFDTPRGLPMTVLVAPDGKVAKTFLGPVTSADLAAAIDGGASAVQ</sequence>
<dbReference type="GO" id="GO:0016209">
    <property type="term" value="F:antioxidant activity"/>
    <property type="evidence" value="ECO:0007669"/>
    <property type="project" value="InterPro"/>
</dbReference>
<keyword evidence="3" id="KW-1015">Disulfide bond</keyword>
<dbReference type="GO" id="GO:0015036">
    <property type="term" value="F:disulfide oxidoreductase activity"/>
    <property type="evidence" value="ECO:0007669"/>
    <property type="project" value="UniProtKB-ARBA"/>
</dbReference>
<dbReference type="PANTHER" id="PTHR42852:SF6">
    <property type="entry name" value="THIOL:DISULFIDE INTERCHANGE PROTEIN DSBE"/>
    <property type="match status" value="1"/>
</dbReference>
<accession>A0A917CMD9</accession>
<dbReference type="EMBL" id="BMFO01000002">
    <property type="protein sequence ID" value="GGF90979.1"/>
    <property type="molecule type" value="Genomic_DNA"/>
</dbReference>
<evidence type="ECO:0000256" key="2">
    <source>
        <dbReference type="ARBA" id="ARBA00022748"/>
    </source>
</evidence>
<evidence type="ECO:0000313" key="7">
    <source>
        <dbReference type="EMBL" id="GGF90979.1"/>
    </source>
</evidence>
<comment type="subcellular location">
    <subcellularLocation>
        <location evidence="1">Cell envelope</location>
    </subcellularLocation>
</comment>
<dbReference type="RefSeq" id="WP_188448645.1">
    <property type="nucleotide sequence ID" value="NZ_BMFO01000002.1"/>
</dbReference>
<keyword evidence="8" id="KW-1185">Reference proteome</keyword>
<reference evidence="7" key="1">
    <citation type="journal article" date="2014" name="Int. J. Syst. Evol. Microbiol.">
        <title>Complete genome sequence of Corynebacterium casei LMG S-19264T (=DSM 44701T), isolated from a smear-ripened cheese.</title>
        <authorList>
            <consortium name="US DOE Joint Genome Institute (JGI-PGF)"/>
            <person name="Walter F."/>
            <person name="Albersmeier A."/>
            <person name="Kalinowski J."/>
            <person name="Ruckert C."/>
        </authorList>
    </citation>
    <scope>NUCLEOTIDE SEQUENCE</scope>
    <source>
        <strain evidence="7">CGMCC 1.12726</strain>
    </source>
</reference>
<evidence type="ECO:0000256" key="1">
    <source>
        <dbReference type="ARBA" id="ARBA00004196"/>
    </source>
</evidence>
<organism evidence="7 8">
    <name type="scientific">Arenimonas maotaiensis</name>
    <dbReference type="NCBI Taxonomy" id="1446479"/>
    <lineage>
        <taxon>Bacteria</taxon>
        <taxon>Pseudomonadati</taxon>
        <taxon>Pseudomonadota</taxon>
        <taxon>Gammaproteobacteria</taxon>
        <taxon>Lysobacterales</taxon>
        <taxon>Lysobacteraceae</taxon>
        <taxon>Arenimonas</taxon>
    </lineage>
</organism>
<dbReference type="Gene3D" id="3.40.30.10">
    <property type="entry name" value="Glutaredoxin"/>
    <property type="match status" value="1"/>
</dbReference>
<dbReference type="GO" id="GO:0030313">
    <property type="term" value="C:cell envelope"/>
    <property type="evidence" value="ECO:0007669"/>
    <property type="project" value="UniProtKB-SubCell"/>
</dbReference>
<dbReference type="InterPro" id="IPR050553">
    <property type="entry name" value="Thioredoxin_ResA/DsbE_sf"/>
</dbReference>
<protein>
    <recommendedName>
        <fullName evidence="6">Thioredoxin domain-containing protein</fullName>
    </recommendedName>
</protein>
<dbReference type="PROSITE" id="PS51257">
    <property type="entry name" value="PROKAR_LIPOPROTEIN"/>
    <property type="match status" value="1"/>
</dbReference>
<dbReference type="InterPro" id="IPR017937">
    <property type="entry name" value="Thioredoxin_CS"/>
</dbReference>
<dbReference type="Pfam" id="PF00578">
    <property type="entry name" value="AhpC-TSA"/>
    <property type="match status" value="1"/>
</dbReference>
<dbReference type="InterPro" id="IPR036249">
    <property type="entry name" value="Thioredoxin-like_sf"/>
</dbReference>
<reference evidence="7" key="2">
    <citation type="submission" date="2020-09" db="EMBL/GenBank/DDBJ databases">
        <authorList>
            <person name="Sun Q."/>
            <person name="Zhou Y."/>
        </authorList>
    </citation>
    <scope>NUCLEOTIDE SEQUENCE</scope>
    <source>
        <strain evidence="7">CGMCC 1.12726</strain>
    </source>
</reference>
<dbReference type="Proteomes" id="UP000632858">
    <property type="component" value="Unassembled WGS sequence"/>
</dbReference>
<dbReference type="PANTHER" id="PTHR42852">
    <property type="entry name" value="THIOL:DISULFIDE INTERCHANGE PROTEIN DSBE"/>
    <property type="match status" value="1"/>
</dbReference>
<feature type="chain" id="PRO_5037162325" description="Thioredoxin domain-containing protein" evidence="5">
    <location>
        <begin position="27"/>
        <end position="178"/>
    </location>
</feature>